<accession>A0A225VPL3</accession>
<dbReference type="Proteomes" id="UP000198211">
    <property type="component" value="Unassembled WGS sequence"/>
</dbReference>
<feature type="chain" id="PRO_5012917504" evidence="2">
    <location>
        <begin position="23"/>
        <end position="119"/>
    </location>
</feature>
<organism evidence="3 4">
    <name type="scientific">Phytophthora megakarya</name>
    <dbReference type="NCBI Taxonomy" id="4795"/>
    <lineage>
        <taxon>Eukaryota</taxon>
        <taxon>Sar</taxon>
        <taxon>Stramenopiles</taxon>
        <taxon>Oomycota</taxon>
        <taxon>Peronosporomycetes</taxon>
        <taxon>Peronosporales</taxon>
        <taxon>Peronosporaceae</taxon>
        <taxon>Phytophthora</taxon>
    </lineage>
</organism>
<protein>
    <submittedName>
        <fullName evidence="3">Uncharacterized protein</fullName>
    </submittedName>
</protein>
<dbReference type="EMBL" id="NBNE01003565">
    <property type="protein sequence ID" value="OWZ07373.1"/>
    <property type="molecule type" value="Genomic_DNA"/>
</dbReference>
<evidence type="ECO:0000256" key="1">
    <source>
        <dbReference type="SAM" id="MobiDB-lite"/>
    </source>
</evidence>
<feature type="signal peptide" evidence="2">
    <location>
        <begin position="1"/>
        <end position="22"/>
    </location>
</feature>
<evidence type="ECO:0000313" key="3">
    <source>
        <dbReference type="EMBL" id="OWZ07373.1"/>
    </source>
</evidence>
<keyword evidence="4" id="KW-1185">Reference proteome</keyword>
<evidence type="ECO:0000313" key="4">
    <source>
        <dbReference type="Proteomes" id="UP000198211"/>
    </source>
</evidence>
<name>A0A225VPL3_9STRA</name>
<reference evidence="4" key="1">
    <citation type="submission" date="2017-03" db="EMBL/GenBank/DDBJ databases">
        <title>Phytopthora megakarya and P. palmivora, two closely related causual agents of cacao black pod achieved similar genome size and gene model numbers by different mechanisms.</title>
        <authorList>
            <person name="Ali S."/>
            <person name="Shao J."/>
            <person name="Larry D.J."/>
            <person name="Kronmiller B."/>
            <person name="Shen D."/>
            <person name="Strem M.D."/>
            <person name="Melnick R.L."/>
            <person name="Guiltinan M.J."/>
            <person name="Tyler B.M."/>
            <person name="Meinhardt L.W."/>
            <person name="Bailey B.A."/>
        </authorList>
    </citation>
    <scope>NUCLEOTIDE SEQUENCE [LARGE SCALE GENOMIC DNA]</scope>
    <source>
        <strain evidence="4">zdho120</strain>
    </source>
</reference>
<gene>
    <name evidence="3" type="ORF">PHMEG_00020239</name>
</gene>
<dbReference type="AlphaFoldDB" id="A0A225VPL3"/>
<evidence type="ECO:0000256" key="2">
    <source>
        <dbReference type="SAM" id="SignalP"/>
    </source>
</evidence>
<proteinExistence type="predicted"/>
<comment type="caution">
    <text evidence="3">The sequence shown here is derived from an EMBL/GenBank/DDBJ whole genome shotgun (WGS) entry which is preliminary data.</text>
</comment>
<feature type="region of interest" description="Disordered" evidence="1">
    <location>
        <begin position="28"/>
        <end position="47"/>
    </location>
</feature>
<sequence length="119" mass="13554">MIKRFTAVTLLVLIATLGYVHADDPLPTKDGKEQASPPGVTLLSQEPVPTTTHEQLEQLYGGGGFIPTGIQYRWRFTFPYAGGFRYGWRYPIGWWNSFGRRFHRGGCLFGRPWGGFYYC</sequence>
<dbReference type="OrthoDB" id="128103at2759"/>
<keyword evidence="2" id="KW-0732">Signal</keyword>